<reference evidence="7 8" key="1">
    <citation type="submission" date="2020-05" db="EMBL/GenBank/DDBJ databases">
        <title>Strain PA2F3 complete genome.</title>
        <authorList>
            <person name="Kim Y.-S."/>
            <person name="Kim S.-J."/>
            <person name="Jung H.-k."/>
            <person name="Kim S.-E."/>
            <person name="Kim K.-H."/>
        </authorList>
    </citation>
    <scope>NUCLEOTIDE SEQUENCE [LARGE SCALE GENOMIC DNA]</scope>
    <source>
        <strain evidence="7 8">PA2F3</strain>
    </source>
</reference>
<dbReference type="PRINTS" id="PR00036">
    <property type="entry name" value="HTHLACI"/>
</dbReference>
<evidence type="ECO:0000256" key="1">
    <source>
        <dbReference type="ARBA" id="ARBA00022491"/>
    </source>
</evidence>
<dbReference type="Pfam" id="PF13377">
    <property type="entry name" value="Peripla_BP_3"/>
    <property type="match status" value="1"/>
</dbReference>
<dbReference type="SUPFAM" id="SSF53822">
    <property type="entry name" value="Periplasmic binding protein-like I"/>
    <property type="match status" value="1"/>
</dbReference>
<protein>
    <submittedName>
        <fullName evidence="7">LacI family DNA-binding transcriptional regulator</fullName>
    </submittedName>
</protein>
<dbReference type="InterPro" id="IPR001387">
    <property type="entry name" value="Cro/C1-type_HTH"/>
</dbReference>
<dbReference type="GO" id="GO:0000976">
    <property type="term" value="F:transcription cis-regulatory region binding"/>
    <property type="evidence" value="ECO:0007669"/>
    <property type="project" value="TreeGrafter"/>
</dbReference>
<dbReference type="PROSITE" id="PS50932">
    <property type="entry name" value="HTH_LACI_2"/>
    <property type="match status" value="1"/>
</dbReference>
<dbReference type="Pfam" id="PF00356">
    <property type="entry name" value="LacI"/>
    <property type="match status" value="1"/>
</dbReference>
<evidence type="ECO:0000256" key="2">
    <source>
        <dbReference type="ARBA" id="ARBA00023015"/>
    </source>
</evidence>
<name>A0A7D4QKR9_9MICO</name>
<dbReference type="InterPro" id="IPR000843">
    <property type="entry name" value="HTH_LacI"/>
</dbReference>
<gene>
    <name evidence="7" type="ORF">HQM25_15380</name>
</gene>
<keyword evidence="1" id="KW-0678">Repressor</keyword>
<organism evidence="7 8">
    <name type="scientific">Microbacterium hominis</name>
    <dbReference type="NCBI Taxonomy" id="162426"/>
    <lineage>
        <taxon>Bacteria</taxon>
        <taxon>Bacillati</taxon>
        <taxon>Actinomycetota</taxon>
        <taxon>Actinomycetes</taxon>
        <taxon>Micrococcales</taxon>
        <taxon>Microbacteriaceae</taxon>
        <taxon>Microbacterium</taxon>
    </lineage>
</organism>
<dbReference type="InterPro" id="IPR028082">
    <property type="entry name" value="Peripla_BP_I"/>
</dbReference>
<dbReference type="PROSITE" id="PS00356">
    <property type="entry name" value="HTH_LACI_1"/>
    <property type="match status" value="1"/>
</dbReference>
<evidence type="ECO:0000256" key="3">
    <source>
        <dbReference type="ARBA" id="ARBA00023125"/>
    </source>
</evidence>
<dbReference type="EMBL" id="CP054038">
    <property type="protein sequence ID" value="QKJ20596.1"/>
    <property type="molecule type" value="Genomic_DNA"/>
</dbReference>
<dbReference type="Proteomes" id="UP000502498">
    <property type="component" value="Chromosome"/>
</dbReference>
<evidence type="ECO:0000313" key="8">
    <source>
        <dbReference type="Proteomes" id="UP000502498"/>
    </source>
</evidence>
<dbReference type="SUPFAM" id="SSF47413">
    <property type="entry name" value="lambda repressor-like DNA-binding domains"/>
    <property type="match status" value="1"/>
</dbReference>
<dbReference type="RefSeq" id="WP_172991021.1">
    <property type="nucleotide sequence ID" value="NZ_CP054038.1"/>
</dbReference>
<keyword evidence="3 7" id="KW-0238">DNA-binding</keyword>
<dbReference type="CDD" id="cd01392">
    <property type="entry name" value="HTH_LacI"/>
    <property type="match status" value="1"/>
</dbReference>
<dbReference type="InterPro" id="IPR046335">
    <property type="entry name" value="LacI/GalR-like_sensor"/>
</dbReference>
<dbReference type="PANTHER" id="PTHR30146">
    <property type="entry name" value="LACI-RELATED TRANSCRIPTIONAL REPRESSOR"/>
    <property type="match status" value="1"/>
</dbReference>
<accession>A0A7D4QKR9</accession>
<dbReference type="PROSITE" id="PS50943">
    <property type="entry name" value="HTH_CROC1"/>
    <property type="match status" value="1"/>
</dbReference>
<evidence type="ECO:0000259" key="6">
    <source>
        <dbReference type="PROSITE" id="PS50943"/>
    </source>
</evidence>
<feature type="domain" description="HTH cro/C1-type" evidence="6">
    <location>
        <begin position="2"/>
        <end position="31"/>
    </location>
</feature>
<evidence type="ECO:0000256" key="4">
    <source>
        <dbReference type="ARBA" id="ARBA00023163"/>
    </source>
</evidence>
<keyword evidence="4" id="KW-0804">Transcription</keyword>
<feature type="domain" description="HTH lacI-type" evidence="5">
    <location>
        <begin position="8"/>
        <end position="62"/>
    </location>
</feature>
<keyword evidence="2" id="KW-0805">Transcription regulation</keyword>
<dbReference type="CDD" id="cd06267">
    <property type="entry name" value="PBP1_LacI_sugar_binding-like"/>
    <property type="match status" value="1"/>
</dbReference>
<evidence type="ECO:0000313" key="7">
    <source>
        <dbReference type="EMBL" id="QKJ20596.1"/>
    </source>
</evidence>
<dbReference type="Gene3D" id="3.40.50.2300">
    <property type="match status" value="2"/>
</dbReference>
<evidence type="ECO:0000259" key="5">
    <source>
        <dbReference type="PROSITE" id="PS50932"/>
    </source>
</evidence>
<dbReference type="AlphaFoldDB" id="A0A7D4QKR9"/>
<dbReference type="Gene3D" id="1.10.260.40">
    <property type="entry name" value="lambda repressor-like DNA-binding domains"/>
    <property type="match status" value="1"/>
</dbReference>
<sequence length="334" mass="34792">MARQPKGVTITDVAKKAGVSLSTVSRALNGNPTVDPALVERVRDAAAELDYSANPLARSLVLGRTQTVAVVVPDLGNPTFQAILRGLSRAAAADDYHVLVADSAESIDEERALAGTTRRRTDGVILCSPRVPQEELDRLVGGLRPVVLVNRSSGDIPSVRADYRAALADALAHLHGLGHRRIVFLAGVQASVANTSRLEAIAAFRQAHPDTTIEELPGGVDFDAGAAAADAVLSSGATAALAFNDLVAMGLLSAVQARGCRVPADLSIVGFDDIPFARYTTPPLTTARVPAEELGAQAWARMRALLDAASTVPQPALWLTPELTARGTTGPAPA</sequence>
<dbReference type="GO" id="GO:0003700">
    <property type="term" value="F:DNA-binding transcription factor activity"/>
    <property type="evidence" value="ECO:0007669"/>
    <property type="project" value="TreeGrafter"/>
</dbReference>
<dbReference type="SMART" id="SM00354">
    <property type="entry name" value="HTH_LACI"/>
    <property type="match status" value="1"/>
</dbReference>
<dbReference type="InterPro" id="IPR010982">
    <property type="entry name" value="Lambda_DNA-bd_dom_sf"/>
</dbReference>
<dbReference type="PANTHER" id="PTHR30146:SF148">
    <property type="entry name" value="HTH-TYPE TRANSCRIPTIONAL REPRESSOR PURR-RELATED"/>
    <property type="match status" value="1"/>
</dbReference>
<proteinExistence type="predicted"/>